<evidence type="ECO:0000256" key="2">
    <source>
        <dbReference type="ARBA" id="ARBA00022884"/>
    </source>
</evidence>
<comment type="subcellular location">
    <subcellularLocation>
        <location evidence="1">Nucleus</location>
    </subcellularLocation>
</comment>
<dbReference type="PANTHER" id="PTHR22792">
    <property type="entry name" value="LUPUS LA PROTEIN-RELATED"/>
    <property type="match status" value="1"/>
</dbReference>
<sequence>MEARPASKSQRKRLQRQLEFYLSESNLRQDKFLRQSMDEQGFVSARVFLSFNKLKALKATERMVLDEADKSSVIRVDRERSCIAPKVVPVSGQNQEADVRTIYIDNFSVVDDHDSLRRTFVKFGKVDLVSLPRFQQSKKFKGFGFVEFSDQSAAGKAAAASSDSDLRGIRVMPKTRWIEMKEQLKLQLNNADASAVSGKSSNANAPDEANTEDSQSKSEQKKRKQRKSAAAGHIHFCCSEDESNDNEDLSKKQKV</sequence>
<dbReference type="PROSITE" id="PS50961">
    <property type="entry name" value="HTH_LA"/>
    <property type="match status" value="1"/>
</dbReference>
<comment type="caution">
    <text evidence="10">The sequence shown here is derived from an EMBL/GenBank/DDBJ whole genome shotgun (WGS) entry which is preliminary data.</text>
</comment>
<dbReference type="InterPro" id="IPR045180">
    <property type="entry name" value="La_dom_prot"/>
</dbReference>
<evidence type="ECO:0008006" key="12">
    <source>
        <dbReference type="Google" id="ProtNLM"/>
    </source>
</evidence>
<dbReference type="GO" id="GO:0005634">
    <property type="term" value="C:nucleus"/>
    <property type="evidence" value="ECO:0007669"/>
    <property type="project" value="UniProtKB-SubCell"/>
</dbReference>
<keyword evidence="2 6" id="KW-0694">RNA-binding</keyword>
<feature type="compositionally biased region" description="Polar residues" evidence="7">
    <location>
        <begin position="189"/>
        <end position="204"/>
    </location>
</feature>
<dbReference type="InterPro" id="IPR012677">
    <property type="entry name" value="Nucleotide-bd_a/b_plait_sf"/>
</dbReference>
<evidence type="ECO:0000256" key="1">
    <source>
        <dbReference type="ARBA" id="ARBA00004123"/>
    </source>
</evidence>
<evidence type="ECO:0000256" key="5">
    <source>
        <dbReference type="ARBA" id="ARBA00023242"/>
    </source>
</evidence>
<accession>A0ABD3G8C1</accession>
<feature type="domain" description="RRM" evidence="8">
    <location>
        <begin position="100"/>
        <end position="185"/>
    </location>
</feature>
<dbReference type="InterPro" id="IPR006630">
    <property type="entry name" value="La_HTH"/>
</dbReference>
<protein>
    <recommendedName>
        <fullName evidence="12">HTH La-type RNA-binding domain-containing protein</fullName>
    </recommendedName>
</protein>
<dbReference type="SMART" id="SM00715">
    <property type="entry name" value="LA"/>
    <property type="match status" value="1"/>
</dbReference>
<evidence type="ECO:0000256" key="3">
    <source>
        <dbReference type="ARBA" id="ARBA00023015"/>
    </source>
</evidence>
<dbReference type="SUPFAM" id="SSF46785">
    <property type="entry name" value="Winged helix' DNA-binding domain"/>
    <property type="match status" value="1"/>
</dbReference>
<keyword evidence="5" id="KW-0539">Nucleus</keyword>
<dbReference type="AlphaFoldDB" id="A0ABD3G8C1"/>
<dbReference type="EMBL" id="JBIMZQ010000001">
    <property type="protein sequence ID" value="KAL3674064.1"/>
    <property type="molecule type" value="Genomic_DNA"/>
</dbReference>
<gene>
    <name evidence="10" type="ORF">V7S43_000016</name>
</gene>
<dbReference type="PROSITE" id="PS50102">
    <property type="entry name" value="RRM"/>
    <property type="match status" value="1"/>
</dbReference>
<evidence type="ECO:0000313" key="11">
    <source>
        <dbReference type="Proteomes" id="UP001632037"/>
    </source>
</evidence>
<dbReference type="PANTHER" id="PTHR22792:SF62">
    <property type="entry name" value="LA-RELATED PROTEIN 7"/>
    <property type="match status" value="1"/>
</dbReference>
<feature type="region of interest" description="Disordered" evidence="7">
    <location>
        <begin position="189"/>
        <end position="255"/>
    </location>
</feature>
<dbReference type="InterPro" id="IPR002344">
    <property type="entry name" value="Lupus_La"/>
</dbReference>
<keyword evidence="11" id="KW-1185">Reference proteome</keyword>
<reference evidence="10 11" key="1">
    <citation type="submission" date="2024-09" db="EMBL/GenBank/DDBJ databases">
        <title>Genome sequencing and assembly of Phytophthora oleae, isolate VK10A, causative agent of rot of olive drupes.</title>
        <authorList>
            <person name="Conti Taguali S."/>
            <person name="Riolo M."/>
            <person name="La Spada F."/>
            <person name="Cacciola S.O."/>
            <person name="Dionisio G."/>
        </authorList>
    </citation>
    <scope>NUCLEOTIDE SEQUENCE [LARGE SCALE GENOMIC DNA]</scope>
    <source>
        <strain evidence="10 11">VK10A</strain>
    </source>
</reference>
<proteinExistence type="predicted"/>
<evidence type="ECO:0000259" key="9">
    <source>
        <dbReference type="PROSITE" id="PS50961"/>
    </source>
</evidence>
<evidence type="ECO:0000256" key="7">
    <source>
        <dbReference type="SAM" id="MobiDB-lite"/>
    </source>
</evidence>
<evidence type="ECO:0000259" key="8">
    <source>
        <dbReference type="PROSITE" id="PS50102"/>
    </source>
</evidence>
<evidence type="ECO:0000256" key="6">
    <source>
        <dbReference type="PROSITE-ProRule" id="PRU00332"/>
    </source>
</evidence>
<dbReference type="Gene3D" id="1.10.10.10">
    <property type="entry name" value="Winged helix-like DNA-binding domain superfamily/Winged helix DNA-binding domain"/>
    <property type="match status" value="1"/>
</dbReference>
<evidence type="ECO:0000256" key="4">
    <source>
        <dbReference type="ARBA" id="ARBA00023163"/>
    </source>
</evidence>
<evidence type="ECO:0000313" key="10">
    <source>
        <dbReference type="EMBL" id="KAL3674064.1"/>
    </source>
</evidence>
<dbReference type="Gene3D" id="3.30.70.330">
    <property type="match status" value="1"/>
</dbReference>
<dbReference type="CDD" id="cd07323">
    <property type="entry name" value="LAM"/>
    <property type="match status" value="1"/>
</dbReference>
<dbReference type="Pfam" id="PF00076">
    <property type="entry name" value="RRM_1"/>
    <property type="match status" value="1"/>
</dbReference>
<dbReference type="SUPFAM" id="SSF54928">
    <property type="entry name" value="RNA-binding domain, RBD"/>
    <property type="match status" value="1"/>
</dbReference>
<keyword evidence="4" id="KW-0804">Transcription</keyword>
<dbReference type="SMART" id="SM00360">
    <property type="entry name" value="RRM"/>
    <property type="match status" value="1"/>
</dbReference>
<keyword evidence="3" id="KW-0805">Transcription regulation</keyword>
<dbReference type="GO" id="GO:0003723">
    <property type="term" value="F:RNA binding"/>
    <property type="evidence" value="ECO:0007669"/>
    <property type="project" value="UniProtKB-UniRule"/>
</dbReference>
<feature type="domain" description="HTH La-type RNA-binding" evidence="9">
    <location>
        <begin position="4"/>
        <end position="94"/>
    </location>
</feature>
<dbReference type="Proteomes" id="UP001632037">
    <property type="component" value="Unassembled WGS sequence"/>
</dbReference>
<organism evidence="10 11">
    <name type="scientific">Phytophthora oleae</name>
    <dbReference type="NCBI Taxonomy" id="2107226"/>
    <lineage>
        <taxon>Eukaryota</taxon>
        <taxon>Sar</taxon>
        <taxon>Stramenopiles</taxon>
        <taxon>Oomycota</taxon>
        <taxon>Peronosporomycetes</taxon>
        <taxon>Peronosporales</taxon>
        <taxon>Peronosporaceae</taxon>
        <taxon>Phytophthora</taxon>
    </lineage>
</organism>
<dbReference type="Pfam" id="PF05383">
    <property type="entry name" value="La"/>
    <property type="match status" value="1"/>
</dbReference>
<dbReference type="InterPro" id="IPR036388">
    <property type="entry name" value="WH-like_DNA-bd_sf"/>
</dbReference>
<dbReference type="InterPro" id="IPR035979">
    <property type="entry name" value="RBD_domain_sf"/>
</dbReference>
<dbReference type="InterPro" id="IPR036390">
    <property type="entry name" value="WH_DNA-bd_sf"/>
</dbReference>
<dbReference type="InterPro" id="IPR000504">
    <property type="entry name" value="RRM_dom"/>
</dbReference>
<name>A0ABD3G8C1_9STRA</name>
<dbReference type="PRINTS" id="PR00302">
    <property type="entry name" value="LUPUSLA"/>
</dbReference>